<protein>
    <submittedName>
        <fullName evidence="2">Uncharacterized protein</fullName>
    </submittedName>
</protein>
<name>A0A3R8V136_9GAMM</name>
<dbReference type="EMBL" id="RHQL01000010">
    <property type="protein sequence ID" value="RRV08851.1"/>
    <property type="molecule type" value="Genomic_DNA"/>
</dbReference>
<evidence type="ECO:0000256" key="1">
    <source>
        <dbReference type="SAM" id="MobiDB-lite"/>
    </source>
</evidence>
<evidence type="ECO:0000313" key="3">
    <source>
        <dbReference type="Proteomes" id="UP000276506"/>
    </source>
</evidence>
<feature type="region of interest" description="Disordered" evidence="1">
    <location>
        <begin position="52"/>
        <end position="72"/>
    </location>
</feature>
<organism evidence="2 3">
    <name type="scientific">Stutzerimonas xanthomarina</name>
    <dbReference type="NCBI Taxonomy" id="271420"/>
    <lineage>
        <taxon>Bacteria</taxon>
        <taxon>Pseudomonadati</taxon>
        <taxon>Pseudomonadota</taxon>
        <taxon>Gammaproteobacteria</taxon>
        <taxon>Pseudomonadales</taxon>
        <taxon>Pseudomonadaceae</taxon>
        <taxon>Stutzerimonas</taxon>
    </lineage>
</organism>
<dbReference type="Proteomes" id="UP000276506">
    <property type="component" value="Unassembled WGS sequence"/>
</dbReference>
<reference evidence="2 3" key="1">
    <citation type="submission" date="2018-10" db="EMBL/GenBank/DDBJ databases">
        <title>Transmission dynamics of multidrug resistant bacteria on intensive care unit surfaces.</title>
        <authorList>
            <person name="D'Souza A.W."/>
            <person name="Potter R.F."/>
            <person name="Wallace M."/>
            <person name="Shupe A."/>
            <person name="Patel S."/>
            <person name="Sun S."/>
            <person name="Gul D."/>
            <person name="Kwon J.H."/>
            <person name="Andleeb S."/>
            <person name="Burnham C.-A.D."/>
            <person name="Dantas G."/>
        </authorList>
    </citation>
    <scope>NUCLEOTIDE SEQUENCE [LARGE SCALE GENOMIC DNA]</scope>
    <source>
        <strain evidence="2 3">PX_177</strain>
    </source>
</reference>
<accession>A0A3R8V136</accession>
<sequence length="72" mass="7098">MVVACALLGPLLTLSGHDGLVKAGGVLMLSVLGYMIFGLGIEDCDCARGSDGATKGRAGGGSRTEPSSGNSE</sequence>
<dbReference type="AlphaFoldDB" id="A0A3R8V136"/>
<comment type="caution">
    <text evidence="2">The sequence shown here is derived from an EMBL/GenBank/DDBJ whole genome shotgun (WGS) entry which is preliminary data.</text>
</comment>
<evidence type="ECO:0000313" key="2">
    <source>
        <dbReference type="EMBL" id="RRV08851.1"/>
    </source>
</evidence>
<proteinExistence type="predicted"/>
<gene>
    <name evidence="2" type="ORF">EGJ28_16435</name>
</gene>